<protein>
    <submittedName>
        <fullName evidence="2">Uncharacterized protein</fullName>
    </submittedName>
</protein>
<gene>
    <name evidence="2" type="ORF">NQ314_010859</name>
</gene>
<dbReference type="InterPro" id="IPR010562">
    <property type="entry name" value="Haemolymph_juvenile_hormone-bd"/>
</dbReference>
<feature type="chain" id="PRO_5043956261" evidence="1">
    <location>
        <begin position="19"/>
        <end position="231"/>
    </location>
</feature>
<dbReference type="Gene3D" id="3.15.10.30">
    <property type="entry name" value="Haemolymph juvenile hormone binding protein"/>
    <property type="match status" value="1"/>
</dbReference>
<proteinExistence type="predicted"/>
<organism evidence="2 3">
    <name type="scientific">Rhamnusium bicolor</name>
    <dbReference type="NCBI Taxonomy" id="1586634"/>
    <lineage>
        <taxon>Eukaryota</taxon>
        <taxon>Metazoa</taxon>
        <taxon>Ecdysozoa</taxon>
        <taxon>Arthropoda</taxon>
        <taxon>Hexapoda</taxon>
        <taxon>Insecta</taxon>
        <taxon>Pterygota</taxon>
        <taxon>Neoptera</taxon>
        <taxon>Endopterygota</taxon>
        <taxon>Coleoptera</taxon>
        <taxon>Polyphaga</taxon>
        <taxon>Cucujiformia</taxon>
        <taxon>Chrysomeloidea</taxon>
        <taxon>Cerambycidae</taxon>
        <taxon>Lepturinae</taxon>
        <taxon>Rhagiini</taxon>
        <taxon>Rhamnusium</taxon>
    </lineage>
</organism>
<reference evidence="2" key="1">
    <citation type="journal article" date="2023" name="Insect Mol. Biol.">
        <title>Genome sequencing provides insights into the evolution of gene families encoding plant cell wall-degrading enzymes in longhorned beetles.</title>
        <authorList>
            <person name="Shin N.R."/>
            <person name="Okamura Y."/>
            <person name="Kirsch R."/>
            <person name="Pauchet Y."/>
        </authorList>
    </citation>
    <scope>NUCLEOTIDE SEQUENCE</scope>
    <source>
        <strain evidence="2">RBIC_L_NR</strain>
    </source>
</reference>
<keyword evidence="1" id="KW-0732">Signal</keyword>
<dbReference type="Pfam" id="PF06585">
    <property type="entry name" value="JHBP"/>
    <property type="match status" value="1"/>
</dbReference>
<accession>A0AAV8XNG8</accession>
<name>A0AAV8XNG8_9CUCU</name>
<feature type="signal peptide" evidence="1">
    <location>
        <begin position="1"/>
        <end position="18"/>
    </location>
</feature>
<dbReference type="EMBL" id="JANEYF010003027">
    <property type="protein sequence ID" value="KAJ8940028.1"/>
    <property type="molecule type" value="Genomic_DNA"/>
</dbReference>
<sequence length="231" mass="25384">MKFLAITVFVFTIGSINAVPTSVIDKQNLADTVKGVIDTVLDFIPETLELTDIPFVIPDNKLLTGTVTINKISLSGIKSPNIETITYDDEMSRLDYELNFEDVHTEVHVTLDLKGLIPITNHFSIIIDLLNLDGRGYASVSPADSKTVTDFSILIGLEKVVADVKGLLDNDELSQQLSDFISENGAEAVVAFLENIAPDIRSSFQDLVNSPVNINVNYKLVSNTYLNTYNT</sequence>
<dbReference type="Proteomes" id="UP001162156">
    <property type="component" value="Unassembled WGS sequence"/>
</dbReference>
<dbReference type="InterPro" id="IPR038606">
    <property type="entry name" value="To_sf"/>
</dbReference>
<evidence type="ECO:0000256" key="1">
    <source>
        <dbReference type="SAM" id="SignalP"/>
    </source>
</evidence>
<comment type="caution">
    <text evidence="2">The sequence shown here is derived from an EMBL/GenBank/DDBJ whole genome shotgun (WGS) entry which is preliminary data.</text>
</comment>
<keyword evidence="3" id="KW-1185">Reference proteome</keyword>
<evidence type="ECO:0000313" key="2">
    <source>
        <dbReference type="EMBL" id="KAJ8940028.1"/>
    </source>
</evidence>
<dbReference type="AlphaFoldDB" id="A0AAV8XNG8"/>
<evidence type="ECO:0000313" key="3">
    <source>
        <dbReference type="Proteomes" id="UP001162156"/>
    </source>
</evidence>